<evidence type="ECO:0000256" key="1">
    <source>
        <dbReference type="PROSITE-ProRule" id="PRU00023"/>
    </source>
</evidence>
<dbReference type="GeneID" id="27727375"/>
<dbReference type="GO" id="GO:0042138">
    <property type="term" value="P:meiotic DNA double-strand break formation"/>
    <property type="evidence" value="ECO:0007669"/>
    <property type="project" value="TreeGrafter"/>
</dbReference>
<dbReference type="SUPFAM" id="SSF48403">
    <property type="entry name" value="Ankyrin repeat"/>
    <property type="match status" value="1"/>
</dbReference>
<dbReference type="SMART" id="SM00248">
    <property type="entry name" value="ANK"/>
    <property type="match status" value="3"/>
</dbReference>
<dbReference type="InterPro" id="IPR034136">
    <property type="entry name" value="TOPRIM_Topo6A/Spo11"/>
</dbReference>
<feature type="repeat" description="ANK" evidence="1">
    <location>
        <begin position="251"/>
        <end position="283"/>
    </location>
</feature>
<dbReference type="RefSeq" id="XP_016640228.1">
    <property type="nucleotide sequence ID" value="XM_016789965.1"/>
</dbReference>
<dbReference type="Pfam" id="PF12796">
    <property type="entry name" value="Ank_2"/>
    <property type="match status" value="1"/>
</dbReference>
<dbReference type="Proteomes" id="UP000028545">
    <property type="component" value="Unassembled WGS sequence"/>
</dbReference>
<dbReference type="InterPro" id="IPR002815">
    <property type="entry name" value="Spo11/TopoVI_A"/>
</dbReference>
<protein>
    <recommendedName>
        <fullName evidence="3">Topoisomerase 6 subunit A/Spo11 TOPRIM domain-containing protein</fullName>
    </recommendedName>
</protein>
<dbReference type="PROSITE" id="PS50297">
    <property type="entry name" value="ANK_REP_REGION"/>
    <property type="match status" value="1"/>
</dbReference>
<evidence type="ECO:0000256" key="2">
    <source>
        <dbReference type="SAM" id="MobiDB-lite"/>
    </source>
</evidence>
<dbReference type="GO" id="GO:0000228">
    <property type="term" value="C:nuclear chromosome"/>
    <property type="evidence" value="ECO:0007669"/>
    <property type="project" value="TreeGrafter"/>
</dbReference>
<dbReference type="Pfam" id="PF21180">
    <property type="entry name" value="TOP6A-Spo11_Toprim"/>
    <property type="match status" value="1"/>
</dbReference>
<name>A0A084FZB7_PSEDA</name>
<evidence type="ECO:0000313" key="4">
    <source>
        <dbReference type="EMBL" id="KEZ40429.1"/>
    </source>
</evidence>
<keyword evidence="5" id="KW-1185">Reference proteome</keyword>
<dbReference type="Gene3D" id="1.25.40.20">
    <property type="entry name" value="Ankyrin repeat-containing domain"/>
    <property type="match status" value="1"/>
</dbReference>
<dbReference type="PANTHER" id="PTHR10848:SF0">
    <property type="entry name" value="MEIOTIC RECOMBINATION PROTEIN SPO11"/>
    <property type="match status" value="1"/>
</dbReference>
<dbReference type="Gene3D" id="3.40.1360.10">
    <property type="match status" value="1"/>
</dbReference>
<feature type="compositionally biased region" description="Acidic residues" evidence="2">
    <location>
        <begin position="329"/>
        <end position="338"/>
    </location>
</feature>
<dbReference type="InterPro" id="IPR036770">
    <property type="entry name" value="Ankyrin_rpt-contain_sf"/>
</dbReference>
<dbReference type="SUPFAM" id="SSF56726">
    <property type="entry name" value="DNA topoisomerase IV, alpha subunit"/>
    <property type="match status" value="1"/>
</dbReference>
<dbReference type="HOGENOM" id="CLU_771966_0_0_1"/>
<organism evidence="4 5">
    <name type="scientific">Pseudallescheria apiosperma</name>
    <name type="common">Scedosporium apiospermum</name>
    <dbReference type="NCBI Taxonomy" id="563466"/>
    <lineage>
        <taxon>Eukaryota</taxon>
        <taxon>Fungi</taxon>
        <taxon>Dikarya</taxon>
        <taxon>Ascomycota</taxon>
        <taxon>Pezizomycotina</taxon>
        <taxon>Sordariomycetes</taxon>
        <taxon>Hypocreomycetidae</taxon>
        <taxon>Microascales</taxon>
        <taxon>Microascaceae</taxon>
        <taxon>Scedosporium</taxon>
    </lineage>
</organism>
<feature type="region of interest" description="Disordered" evidence="2">
    <location>
        <begin position="315"/>
        <end position="359"/>
    </location>
</feature>
<dbReference type="GO" id="GO:0003918">
    <property type="term" value="F:DNA topoisomerase type II (double strand cut, ATP-hydrolyzing) activity"/>
    <property type="evidence" value="ECO:0007669"/>
    <property type="project" value="InterPro"/>
</dbReference>
<keyword evidence="1" id="KW-0040">ANK repeat</keyword>
<gene>
    <name evidence="4" type="ORF">SAPIO_CDS8303</name>
</gene>
<accession>A0A084FZB7</accession>
<feature type="domain" description="Topoisomerase 6 subunit A/Spo11 TOPRIM" evidence="3">
    <location>
        <begin position="8"/>
        <end position="62"/>
    </location>
</feature>
<dbReference type="InterPro" id="IPR002110">
    <property type="entry name" value="Ankyrin_rpt"/>
</dbReference>
<dbReference type="AlphaFoldDB" id="A0A084FZB7"/>
<evidence type="ECO:0000313" key="5">
    <source>
        <dbReference type="Proteomes" id="UP000028545"/>
    </source>
</evidence>
<dbReference type="GO" id="GO:0007131">
    <property type="term" value="P:reciprocal meiotic recombination"/>
    <property type="evidence" value="ECO:0007669"/>
    <property type="project" value="TreeGrafter"/>
</dbReference>
<dbReference type="KEGG" id="sapo:SAPIO_CDS8303"/>
<evidence type="ECO:0000259" key="3">
    <source>
        <dbReference type="Pfam" id="PF21180"/>
    </source>
</evidence>
<proteinExistence type="predicted"/>
<dbReference type="GO" id="GO:0000706">
    <property type="term" value="P:meiotic DNA double-strand break processing"/>
    <property type="evidence" value="ECO:0007669"/>
    <property type="project" value="TreeGrafter"/>
</dbReference>
<dbReference type="OrthoDB" id="10057496at2759"/>
<comment type="caution">
    <text evidence="4">The sequence shown here is derived from an EMBL/GenBank/DDBJ whole genome shotgun (WGS) entry which is preliminary data.</text>
</comment>
<dbReference type="VEuPathDB" id="FungiDB:SAPIO_CDS8303"/>
<sequence>MIHDIRPEMPIYALVDLDPDGINILKCYKWGSSTLRHEQNATLPRLRWLGIKSDDIVLSPSHTDALESGGQGGSLLATPSGGSGRAFIEFNMERLEPLTERDGRLATKLLDKLSSNEEHDIDVAEVQRELRTMLMMSYKVEIQAMNEHGDVAGSTQTPMAPKLTEDEIDDLIFFARAGENKELEDSLKELAAREKVSEAEIITAAQDEGKSTCLHMATGNGHLETVRLLLQRFASRPKAEKQAYVDAPNEFGNTALHWAALGGHLDTVKLLAEEHGATQAVANDRNYVALDLALFNGHEDVAEYFLAQVKGLESKNGGEGGLEGAVEGIELEGEEVEDGDGKGKGKAKETGSGGDEKAE</sequence>
<dbReference type="InterPro" id="IPR036078">
    <property type="entry name" value="Spo11/TopoVI_A_sf"/>
</dbReference>
<feature type="compositionally biased region" description="Basic and acidic residues" evidence="2">
    <location>
        <begin position="339"/>
        <end position="359"/>
    </location>
</feature>
<dbReference type="PANTHER" id="PTHR10848">
    <property type="entry name" value="MEIOTIC RECOMBINATION PROTEIN SPO11"/>
    <property type="match status" value="1"/>
</dbReference>
<dbReference type="PROSITE" id="PS50088">
    <property type="entry name" value="ANK_REPEAT"/>
    <property type="match status" value="1"/>
</dbReference>
<reference evidence="4 5" key="1">
    <citation type="journal article" date="2014" name="Genome Announc.">
        <title>Draft genome sequence of the pathogenic fungus Scedosporium apiospermum.</title>
        <authorList>
            <person name="Vandeputte P."/>
            <person name="Ghamrawi S."/>
            <person name="Rechenmann M."/>
            <person name="Iltis A."/>
            <person name="Giraud S."/>
            <person name="Fleury M."/>
            <person name="Thornton C."/>
            <person name="Delhaes L."/>
            <person name="Meyer W."/>
            <person name="Papon N."/>
            <person name="Bouchara J.P."/>
        </authorList>
    </citation>
    <scope>NUCLEOTIDE SEQUENCE [LARGE SCALE GENOMIC DNA]</scope>
    <source>
        <strain evidence="4 5">IHEM 14462</strain>
    </source>
</reference>
<dbReference type="EMBL" id="JOWA01000121">
    <property type="protein sequence ID" value="KEZ40429.1"/>
    <property type="molecule type" value="Genomic_DNA"/>
</dbReference>
<dbReference type="GO" id="GO:0003677">
    <property type="term" value="F:DNA binding"/>
    <property type="evidence" value="ECO:0007669"/>
    <property type="project" value="InterPro"/>
</dbReference>